<name>A0A4R1RXX1_HYDET</name>
<reference evidence="6 7" key="1">
    <citation type="submission" date="2019-03" db="EMBL/GenBank/DDBJ databases">
        <title>Genomic Encyclopedia of Type Strains, Phase IV (KMG-IV): sequencing the most valuable type-strain genomes for metagenomic binning, comparative biology and taxonomic classification.</title>
        <authorList>
            <person name="Goeker M."/>
        </authorList>
    </citation>
    <scope>NUCLEOTIDE SEQUENCE [LARGE SCALE GENOMIC DNA]</scope>
    <source>
        <strain evidence="6 7">LX-B</strain>
    </source>
</reference>
<dbReference type="InterPro" id="IPR029787">
    <property type="entry name" value="Nucleotide_cyclase"/>
</dbReference>
<dbReference type="NCBIfam" id="TIGR00229">
    <property type="entry name" value="sensory_box"/>
    <property type="match status" value="2"/>
</dbReference>
<sequence>MLRGMNPKNQSCRWMLAILLFIAGSGSYLVLLRTLKGNAGGIWNSWLIAALVCLALGLAALSLSNRELRKRLSNVEKLSNSAIDAAEIIIIQFDRDGRIVDLNQFAEMKLKYEKSALVGVKSIADLIGGDILARITAALQSGSLDRTIHNYEFPLRGRSGQVINALWNIHWVRGGLNTPDCIEIMGLDITERAESERRLLENHRELIRLYKDLAHSKQKLDQQYNELRITQEQLAVSEERSRLAQEGSKVIVWDWDIVAKHLYLPPAFCAALGRELAEINADIQSFLEQVIHSDDRQRFDELYRINLHRKKPEIYFESRVRLRDGNYKWFLVRGGAVRNERRRFVRLTGTLTDITERKTQEDIIHRLAYYDLLTGLPNRTMLLERLTLAVHKLQDPPGEMAIVFIDIDNFKNINDSYGHSVGDQLLVEVGRRILSALDREYLVARLGGDEFVVLLEDLQDGLSVQRCADRIMAQFGNFFKIGRHSFFVTVSMGIAVFPDHADSAEQLLKNADIAMYQAKAAGKRSYFLYNHAMNERILEQTTLENGLRQALQNQEFFLEYQPQTDLRTNRISGFEALIRWRRPEYGVMPPLKFIRIAEESGLIHEIGIWVLENVCQFIKTLHRAGLRHFLVSLNVSAVQLRRENFAGAVREIIAREGILPENICIEITETVLMESLEENIEKLKTLADLGITVCLDDFGTGYSSLNYLKQLPIQIVKIDRSFIADISADNTSSQLVASIIELAHKIGLTVVAEGVETEEQLASLGRHQCDIAQGFLLGRPLPEQTAREIAAANLA</sequence>
<dbReference type="InterPro" id="IPR035965">
    <property type="entry name" value="PAS-like_dom_sf"/>
</dbReference>
<keyword evidence="2" id="KW-0812">Transmembrane</keyword>
<dbReference type="InterPro" id="IPR000700">
    <property type="entry name" value="PAS-assoc_C"/>
</dbReference>
<dbReference type="EMBL" id="SLUN01000007">
    <property type="protein sequence ID" value="TCL71601.1"/>
    <property type="molecule type" value="Genomic_DNA"/>
</dbReference>
<dbReference type="CDD" id="cd01948">
    <property type="entry name" value="EAL"/>
    <property type="match status" value="1"/>
</dbReference>
<dbReference type="InterPro" id="IPR001610">
    <property type="entry name" value="PAC"/>
</dbReference>
<comment type="caution">
    <text evidence="6">The sequence shown here is derived from an EMBL/GenBank/DDBJ whole genome shotgun (WGS) entry which is preliminary data.</text>
</comment>
<dbReference type="CDD" id="cd01949">
    <property type="entry name" value="GGDEF"/>
    <property type="match status" value="1"/>
</dbReference>
<feature type="coiled-coil region" evidence="1">
    <location>
        <begin position="210"/>
        <end position="240"/>
    </location>
</feature>
<dbReference type="SUPFAM" id="SSF55073">
    <property type="entry name" value="Nucleotide cyclase"/>
    <property type="match status" value="1"/>
</dbReference>
<dbReference type="Pfam" id="PF08447">
    <property type="entry name" value="PAS_3"/>
    <property type="match status" value="1"/>
</dbReference>
<evidence type="ECO:0000259" key="5">
    <source>
        <dbReference type="PROSITE" id="PS50887"/>
    </source>
</evidence>
<dbReference type="Gene3D" id="3.30.450.20">
    <property type="entry name" value="PAS domain"/>
    <property type="match status" value="2"/>
</dbReference>
<dbReference type="SUPFAM" id="SSF141868">
    <property type="entry name" value="EAL domain-like"/>
    <property type="match status" value="1"/>
</dbReference>
<keyword evidence="1" id="KW-0175">Coiled coil</keyword>
<dbReference type="Gene3D" id="3.30.70.270">
    <property type="match status" value="1"/>
</dbReference>
<dbReference type="InterPro" id="IPR000160">
    <property type="entry name" value="GGDEF_dom"/>
</dbReference>
<evidence type="ECO:0000313" key="6">
    <source>
        <dbReference type="EMBL" id="TCL71601.1"/>
    </source>
</evidence>
<evidence type="ECO:0000259" key="4">
    <source>
        <dbReference type="PROSITE" id="PS50883"/>
    </source>
</evidence>
<dbReference type="FunFam" id="3.30.70.270:FF:000001">
    <property type="entry name" value="Diguanylate cyclase domain protein"/>
    <property type="match status" value="1"/>
</dbReference>
<dbReference type="PANTHER" id="PTHR44757">
    <property type="entry name" value="DIGUANYLATE CYCLASE DGCP"/>
    <property type="match status" value="1"/>
</dbReference>
<dbReference type="InterPro" id="IPR001633">
    <property type="entry name" value="EAL_dom"/>
</dbReference>
<keyword evidence="2" id="KW-0472">Membrane</keyword>
<accession>A0A4R1RXX1</accession>
<dbReference type="SMART" id="SM00091">
    <property type="entry name" value="PAS"/>
    <property type="match status" value="2"/>
</dbReference>
<dbReference type="InterPro" id="IPR043128">
    <property type="entry name" value="Rev_trsase/Diguanyl_cyclase"/>
</dbReference>
<feature type="domain" description="EAL" evidence="4">
    <location>
        <begin position="540"/>
        <end position="794"/>
    </location>
</feature>
<dbReference type="Pfam" id="PF00990">
    <property type="entry name" value="GGDEF"/>
    <property type="match status" value="1"/>
</dbReference>
<dbReference type="Pfam" id="PF13426">
    <property type="entry name" value="PAS_9"/>
    <property type="match status" value="1"/>
</dbReference>
<dbReference type="AlphaFoldDB" id="A0A4R1RXX1"/>
<dbReference type="InterPro" id="IPR000014">
    <property type="entry name" value="PAS"/>
</dbReference>
<organism evidence="6 7">
    <name type="scientific">Hydrogenispora ethanolica</name>
    <dbReference type="NCBI Taxonomy" id="1082276"/>
    <lineage>
        <taxon>Bacteria</taxon>
        <taxon>Bacillati</taxon>
        <taxon>Bacillota</taxon>
        <taxon>Hydrogenispora</taxon>
    </lineage>
</organism>
<feature type="transmembrane region" description="Helical" evidence="2">
    <location>
        <begin position="12"/>
        <end position="31"/>
    </location>
</feature>
<gene>
    <name evidence="6" type="ORF">EDC14_100763</name>
</gene>
<feature type="domain" description="GGDEF" evidence="5">
    <location>
        <begin position="398"/>
        <end position="531"/>
    </location>
</feature>
<dbReference type="Gene3D" id="3.20.20.450">
    <property type="entry name" value="EAL domain"/>
    <property type="match status" value="1"/>
</dbReference>
<dbReference type="SMART" id="SM00086">
    <property type="entry name" value="PAC"/>
    <property type="match status" value="2"/>
</dbReference>
<dbReference type="InterPro" id="IPR013655">
    <property type="entry name" value="PAS_fold_3"/>
</dbReference>
<dbReference type="PANTHER" id="PTHR44757:SF2">
    <property type="entry name" value="BIOFILM ARCHITECTURE MAINTENANCE PROTEIN MBAA"/>
    <property type="match status" value="1"/>
</dbReference>
<protein>
    <submittedName>
        <fullName evidence="6">PAS domain S-box-containing protein/diguanylate cyclase (GGDEF)-like protein</fullName>
    </submittedName>
</protein>
<feature type="domain" description="PAC" evidence="3">
    <location>
        <begin position="314"/>
        <end position="366"/>
    </location>
</feature>
<feature type="transmembrane region" description="Helical" evidence="2">
    <location>
        <begin position="43"/>
        <end position="63"/>
    </location>
</feature>
<evidence type="ECO:0000256" key="1">
    <source>
        <dbReference type="SAM" id="Coils"/>
    </source>
</evidence>
<dbReference type="PROSITE" id="PS50883">
    <property type="entry name" value="EAL"/>
    <property type="match status" value="1"/>
</dbReference>
<dbReference type="SMART" id="SM00267">
    <property type="entry name" value="GGDEF"/>
    <property type="match status" value="1"/>
</dbReference>
<keyword evidence="7" id="KW-1185">Reference proteome</keyword>
<dbReference type="InterPro" id="IPR035919">
    <property type="entry name" value="EAL_sf"/>
</dbReference>
<dbReference type="PROSITE" id="PS50113">
    <property type="entry name" value="PAC"/>
    <property type="match status" value="1"/>
</dbReference>
<dbReference type="Pfam" id="PF00563">
    <property type="entry name" value="EAL"/>
    <property type="match status" value="1"/>
</dbReference>
<proteinExistence type="predicted"/>
<dbReference type="NCBIfam" id="TIGR00254">
    <property type="entry name" value="GGDEF"/>
    <property type="match status" value="1"/>
</dbReference>
<dbReference type="SUPFAM" id="SSF55785">
    <property type="entry name" value="PYP-like sensor domain (PAS domain)"/>
    <property type="match status" value="2"/>
</dbReference>
<evidence type="ECO:0000256" key="2">
    <source>
        <dbReference type="SAM" id="Phobius"/>
    </source>
</evidence>
<evidence type="ECO:0000313" key="7">
    <source>
        <dbReference type="Proteomes" id="UP000295008"/>
    </source>
</evidence>
<dbReference type="CDD" id="cd00130">
    <property type="entry name" value="PAS"/>
    <property type="match status" value="2"/>
</dbReference>
<evidence type="ECO:0000259" key="3">
    <source>
        <dbReference type="PROSITE" id="PS50113"/>
    </source>
</evidence>
<dbReference type="Proteomes" id="UP000295008">
    <property type="component" value="Unassembled WGS sequence"/>
</dbReference>
<dbReference type="SMART" id="SM00052">
    <property type="entry name" value="EAL"/>
    <property type="match status" value="1"/>
</dbReference>
<keyword evidence="2" id="KW-1133">Transmembrane helix</keyword>
<dbReference type="InterPro" id="IPR052155">
    <property type="entry name" value="Biofilm_reg_signaling"/>
</dbReference>
<dbReference type="PROSITE" id="PS50887">
    <property type="entry name" value="GGDEF"/>
    <property type="match status" value="1"/>
</dbReference>